<protein>
    <submittedName>
        <fullName evidence="2">Uncharacterized protein</fullName>
    </submittedName>
</protein>
<reference evidence="2" key="1">
    <citation type="submission" date="2014-11" db="EMBL/GenBank/DDBJ databases">
        <authorList>
            <person name="Amaro Gonzalez C."/>
        </authorList>
    </citation>
    <scope>NUCLEOTIDE SEQUENCE</scope>
</reference>
<organism evidence="2">
    <name type="scientific">Anguilla anguilla</name>
    <name type="common">European freshwater eel</name>
    <name type="synonym">Muraena anguilla</name>
    <dbReference type="NCBI Taxonomy" id="7936"/>
    <lineage>
        <taxon>Eukaryota</taxon>
        <taxon>Metazoa</taxon>
        <taxon>Chordata</taxon>
        <taxon>Craniata</taxon>
        <taxon>Vertebrata</taxon>
        <taxon>Euteleostomi</taxon>
        <taxon>Actinopterygii</taxon>
        <taxon>Neopterygii</taxon>
        <taxon>Teleostei</taxon>
        <taxon>Anguilliformes</taxon>
        <taxon>Anguillidae</taxon>
        <taxon>Anguilla</taxon>
    </lineage>
</organism>
<evidence type="ECO:0000313" key="2">
    <source>
        <dbReference type="EMBL" id="JAI03277.1"/>
    </source>
</evidence>
<dbReference type="EMBL" id="GBXM01005301">
    <property type="protein sequence ID" value="JAI03277.1"/>
    <property type="molecule type" value="Transcribed_RNA"/>
</dbReference>
<accession>A0A0E9XLK7</accession>
<feature type="compositionally biased region" description="Polar residues" evidence="1">
    <location>
        <begin position="92"/>
        <end position="102"/>
    </location>
</feature>
<sequence length="102" mass="10894">MTLLCINPSWSFCSFNFFMALEAPFDLLPSTLMYKPPISLTFSPGLILVDNLMRSLLLLLKRIESSASSSSSPSSSTNSSSSSSSISLDSSPTTALSSPIFS</sequence>
<name>A0A0E9XLK7_ANGAN</name>
<feature type="compositionally biased region" description="Low complexity" evidence="1">
    <location>
        <begin position="65"/>
        <end position="91"/>
    </location>
</feature>
<dbReference type="AlphaFoldDB" id="A0A0E9XLK7"/>
<reference evidence="2" key="2">
    <citation type="journal article" date="2015" name="Fish Shellfish Immunol.">
        <title>Early steps in the European eel (Anguilla anguilla)-Vibrio vulnificus interaction in the gills: Role of the RtxA13 toxin.</title>
        <authorList>
            <person name="Callol A."/>
            <person name="Pajuelo D."/>
            <person name="Ebbesson L."/>
            <person name="Teles M."/>
            <person name="MacKenzie S."/>
            <person name="Amaro C."/>
        </authorList>
    </citation>
    <scope>NUCLEOTIDE SEQUENCE</scope>
</reference>
<evidence type="ECO:0000256" key="1">
    <source>
        <dbReference type="SAM" id="MobiDB-lite"/>
    </source>
</evidence>
<feature type="region of interest" description="Disordered" evidence="1">
    <location>
        <begin position="65"/>
        <end position="102"/>
    </location>
</feature>
<proteinExistence type="predicted"/>